<feature type="domain" description="NB-ARC" evidence="1">
    <location>
        <begin position="69"/>
        <end position="200"/>
    </location>
</feature>
<dbReference type="EMBL" id="BQKI01000014">
    <property type="protein sequence ID" value="GJN07526.1"/>
    <property type="molecule type" value="Genomic_DNA"/>
</dbReference>
<gene>
    <name evidence="2" type="primary">ga25364</name>
    <name evidence="2" type="ORF">PR202_ga25364</name>
</gene>
<proteinExistence type="predicted"/>
<dbReference type="PANTHER" id="PTHR33377:SF111">
    <property type="entry name" value="OS01G0355700 PROTEIN"/>
    <property type="match status" value="1"/>
</dbReference>
<evidence type="ECO:0000259" key="1">
    <source>
        <dbReference type="Pfam" id="PF00931"/>
    </source>
</evidence>
<dbReference type="Pfam" id="PF00931">
    <property type="entry name" value="NB-ARC"/>
    <property type="match status" value="1"/>
</dbReference>
<dbReference type="Proteomes" id="UP001054889">
    <property type="component" value="Unassembled WGS sequence"/>
</dbReference>
<dbReference type="PANTHER" id="PTHR33377">
    <property type="entry name" value="OS10G0134700 PROTEIN-RELATED"/>
    <property type="match status" value="1"/>
</dbReference>
<dbReference type="AlphaFoldDB" id="A0AAV5DB35"/>
<dbReference type="SUPFAM" id="SSF52540">
    <property type="entry name" value="P-loop containing nucleoside triphosphate hydrolases"/>
    <property type="match status" value="1"/>
</dbReference>
<evidence type="ECO:0000313" key="3">
    <source>
        <dbReference type="Proteomes" id="UP001054889"/>
    </source>
</evidence>
<sequence length="231" mass="25792">MFNPAKRLRKCSGRSQIAGELQGILEGLETIIQDAAEFVQLSGRYPRLARQPYSMYLLLDNFMFSRQMEMEHIMNFLHHGAQDPSAEHLGVLPIVGPVNVGKSILVEHVCMDEGVRGHFSQIMFISGSDLSGEDMVTLANETGVIKYENQSGSAEARILIIVEADRDINEDSWQRLYSASKARLARGSKIIVTTRSDKIIGLGTTLPLRLQFLPQKPTGTSSKYEHLAVWM</sequence>
<keyword evidence="3" id="KW-1185">Reference proteome</keyword>
<organism evidence="2 3">
    <name type="scientific">Eleusine coracana subsp. coracana</name>
    <dbReference type="NCBI Taxonomy" id="191504"/>
    <lineage>
        <taxon>Eukaryota</taxon>
        <taxon>Viridiplantae</taxon>
        <taxon>Streptophyta</taxon>
        <taxon>Embryophyta</taxon>
        <taxon>Tracheophyta</taxon>
        <taxon>Spermatophyta</taxon>
        <taxon>Magnoliopsida</taxon>
        <taxon>Liliopsida</taxon>
        <taxon>Poales</taxon>
        <taxon>Poaceae</taxon>
        <taxon>PACMAD clade</taxon>
        <taxon>Chloridoideae</taxon>
        <taxon>Cynodonteae</taxon>
        <taxon>Eleusininae</taxon>
        <taxon>Eleusine</taxon>
    </lineage>
</organism>
<reference evidence="2" key="2">
    <citation type="submission" date="2021-12" db="EMBL/GenBank/DDBJ databases">
        <title>Resequencing data analysis of finger millet.</title>
        <authorList>
            <person name="Hatakeyama M."/>
            <person name="Aluri S."/>
            <person name="Balachadran M.T."/>
            <person name="Sivarajan S.R."/>
            <person name="Poveda L."/>
            <person name="Shimizu-Inatsugi R."/>
            <person name="Schlapbach R."/>
            <person name="Sreeman S.M."/>
            <person name="Shimizu K.K."/>
        </authorList>
    </citation>
    <scope>NUCLEOTIDE SEQUENCE</scope>
</reference>
<name>A0AAV5DB35_ELECO</name>
<protein>
    <recommendedName>
        <fullName evidence="1">NB-ARC domain-containing protein</fullName>
    </recommendedName>
</protein>
<dbReference type="GO" id="GO:0043531">
    <property type="term" value="F:ADP binding"/>
    <property type="evidence" value="ECO:0007669"/>
    <property type="project" value="InterPro"/>
</dbReference>
<dbReference type="Gene3D" id="3.40.50.300">
    <property type="entry name" value="P-loop containing nucleotide triphosphate hydrolases"/>
    <property type="match status" value="1"/>
</dbReference>
<evidence type="ECO:0000313" key="2">
    <source>
        <dbReference type="EMBL" id="GJN07526.1"/>
    </source>
</evidence>
<dbReference type="InterPro" id="IPR027417">
    <property type="entry name" value="P-loop_NTPase"/>
</dbReference>
<comment type="caution">
    <text evidence="2">The sequence shown here is derived from an EMBL/GenBank/DDBJ whole genome shotgun (WGS) entry which is preliminary data.</text>
</comment>
<dbReference type="InterPro" id="IPR002182">
    <property type="entry name" value="NB-ARC"/>
</dbReference>
<reference evidence="2" key="1">
    <citation type="journal article" date="2018" name="DNA Res.">
        <title>Multiple hybrid de novo genome assembly of finger millet, an orphan allotetraploid crop.</title>
        <authorList>
            <person name="Hatakeyama M."/>
            <person name="Aluri S."/>
            <person name="Balachadran M.T."/>
            <person name="Sivarajan S.R."/>
            <person name="Patrignani A."/>
            <person name="Gruter S."/>
            <person name="Poveda L."/>
            <person name="Shimizu-Inatsugi R."/>
            <person name="Baeten J."/>
            <person name="Francoijs K.J."/>
            <person name="Nataraja K.N."/>
            <person name="Reddy Y.A.N."/>
            <person name="Phadnis S."/>
            <person name="Ravikumar R.L."/>
            <person name="Schlapbach R."/>
            <person name="Sreeman S.M."/>
            <person name="Shimizu K.K."/>
        </authorList>
    </citation>
    <scope>NUCLEOTIDE SEQUENCE</scope>
</reference>
<accession>A0AAV5DB35</accession>